<proteinExistence type="inferred from homology"/>
<dbReference type="Gene3D" id="1.10.10.580">
    <property type="entry name" value="Structural maintenance of chromosome 1. Chain E"/>
    <property type="match status" value="1"/>
</dbReference>
<reference evidence="7" key="1">
    <citation type="submission" date="2023-03" db="EMBL/GenBank/DDBJ databases">
        <title>Near-Complete genome sequence of Lipomyces tetrasporous NRRL Y-64009, an oleaginous yeast capable of growing on lignocellulosic hydrolysates.</title>
        <authorList>
            <consortium name="Lawrence Berkeley National Laboratory"/>
            <person name="Jagtap S.S."/>
            <person name="Liu J.-J."/>
            <person name="Walukiewicz H.E."/>
            <person name="Pangilinan J."/>
            <person name="Lipzen A."/>
            <person name="Ahrendt S."/>
            <person name="Koriabine M."/>
            <person name="Cobaugh K."/>
            <person name="Salamov A."/>
            <person name="Yoshinaga Y."/>
            <person name="Ng V."/>
            <person name="Daum C."/>
            <person name="Grigoriev I.V."/>
            <person name="Slininger P.J."/>
            <person name="Dien B.S."/>
            <person name="Jin Y.-S."/>
            <person name="Rao C.V."/>
        </authorList>
    </citation>
    <scope>NUCLEOTIDE SEQUENCE</scope>
    <source>
        <strain evidence="7">NRRL Y-64009</strain>
    </source>
</reference>
<protein>
    <submittedName>
        <fullName evidence="7">Rec8 like protein-domain-containing protein</fullName>
    </submittedName>
</protein>
<dbReference type="GO" id="GO:0005634">
    <property type="term" value="C:nucleus"/>
    <property type="evidence" value="ECO:0007669"/>
    <property type="project" value="UniProtKB-SubCell"/>
</dbReference>
<feature type="domain" description="Rad21/Rec8-like protein C-terminal eukaryotic" evidence="5">
    <location>
        <begin position="529"/>
        <end position="573"/>
    </location>
</feature>
<dbReference type="InterPro" id="IPR036390">
    <property type="entry name" value="WH_DNA-bd_sf"/>
</dbReference>
<dbReference type="Proteomes" id="UP001217417">
    <property type="component" value="Unassembled WGS sequence"/>
</dbReference>
<dbReference type="GO" id="GO:1990414">
    <property type="term" value="P:replication-born double-strand break repair via sister chromatid exchange"/>
    <property type="evidence" value="ECO:0007669"/>
    <property type="project" value="TreeGrafter"/>
</dbReference>
<gene>
    <name evidence="7" type="ORF">POJ06DRAFT_249900</name>
</gene>
<feature type="region of interest" description="Disordered" evidence="4">
    <location>
        <begin position="401"/>
        <end position="424"/>
    </location>
</feature>
<dbReference type="GO" id="GO:0007064">
    <property type="term" value="P:mitotic sister chromatid cohesion"/>
    <property type="evidence" value="ECO:0007669"/>
    <property type="project" value="TreeGrafter"/>
</dbReference>
<dbReference type="EMBL" id="JARPMG010000004">
    <property type="protein sequence ID" value="KAJ8100932.1"/>
    <property type="molecule type" value="Genomic_DNA"/>
</dbReference>
<evidence type="ECO:0000256" key="4">
    <source>
        <dbReference type="SAM" id="MobiDB-lite"/>
    </source>
</evidence>
<dbReference type="GO" id="GO:0030892">
    <property type="term" value="C:mitotic cohesin complex"/>
    <property type="evidence" value="ECO:0007669"/>
    <property type="project" value="TreeGrafter"/>
</dbReference>
<dbReference type="Pfam" id="PF04825">
    <property type="entry name" value="Rad21_Rec8_N"/>
    <property type="match status" value="1"/>
</dbReference>
<feature type="domain" description="Rad21/Rec8-like protein N-terminal" evidence="6">
    <location>
        <begin position="1"/>
        <end position="99"/>
    </location>
</feature>
<dbReference type="RefSeq" id="XP_056044382.1">
    <property type="nucleotide sequence ID" value="XM_056187226.1"/>
</dbReference>
<accession>A0AAD7QSX6</accession>
<dbReference type="PANTHER" id="PTHR12585:SF69">
    <property type="entry name" value="FI11703P"/>
    <property type="match status" value="1"/>
</dbReference>
<dbReference type="GO" id="GO:0003682">
    <property type="term" value="F:chromatin binding"/>
    <property type="evidence" value="ECO:0007669"/>
    <property type="project" value="TreeGrafter"/>
</dbReference>
<dbReference type="Pfam" id="PF04824">
    <property type="entry name" value="Rad21_Rec8"/>
    <property type="match status" value="1"/>
</dbReference>
<comment type="caution">
    <text evidence="7">The sequence shown here is derived from an EMBL/GenBank/DDBJ whole genome shotgun (WGS) entry which is preliminary data.</text>
</comment>
<evidence type="ECO:0000256" key="3">
    <source>
        <dbReference type="ARBA" id="ARBA00023242"/>
    </source>
</evidence>
<name>A0AAD7QSX6_9ASCO</name>
<dbReference type="AlphaFoldDB" id="A0AAD7QSX6"/>
<sequence length="594" mass="65623">MFYSESLLSKKGPLARVWLAANLERKLSKAQFLQTSIEKSVGAIVGDDVAPMALRLSGQLLLGVVRIYSRKAKYLLDDCNEALLKLRMTFSKGNVDLATGPAAANPQQLTLPNTITELDLLLPDPSLALGFNLNFDAPVTQTMVPGAHTSNVKDITLPELLDSIEIARGTDMDDELANMGDDELILDTGEFLVGETSGGPPKPAAGGDDDDERYQAPIDEYVPDESIEIGRDGQVNSDMIEDYGIEPVRDEMAGQALDADEAEAQKSMRLDDDLELLELPSLRQDDDEPLTPLRDADLNRPARASAEPEGDMPPAKRARVPAKRKLKVDTVTELKGAFIKDMQNNRTGIIKQYATLPYTHENVTLFHMYETTGVFDMVFNPSYMHESLSKILSPQLLQEVNSRKRKASGDVPESEDEAAKKMHSDELEPIPYEDNEVIMHDDEERYQAAIDEYVPPNEGGQELLDMPFDEPLQDDATGRVVTSDDADLVEDELENEVPTTQAVSGISRHTKETAVMLQQELADHDTIDFQSLTVNSTRHQAVKLFFETLVLATKDAIEVDQPNPFGVIKIKANDGLFQSDWLAAVNEKPSVEAN</sequence>
<comment type="similarity">
    <text evidence="2">Belongs to the rad21 family.</text>
</comment>
<dbReference type="SUPFAM" id="SSF46785">
    <property type="entry name" value="Winged helix' DNA-binding domain"/>
    <property type="match status" value="1"/>
</dbReference>
<evidence type="ECO:0000259" key="6">
    <source>
        <dbReference type="Pfam" id="PF04825"/>
    </source>
</evidence>
<evidence type="ECO:0000313" key="7">
    <source>
        <dbReference type="EMBL" id="KAJ8100932.1"/>
    </source>
</evidence>
<dbReference type="GeneID" id="80882392"/>
<keyword evidence="3" id="KW-0539">Nucleus</keyword>
<dbReference type="InterPro" id="IPR023093">
    <property type="entry name" value="ScpA-like_C"/>
</dbReference>
<keyword evidence="8" id="KW-1185">Reference proteome</keyword>
<dbReference type="InterPro" id="IPR006909">
    <property type="entry name" value="Rad21/Rec8_C_eu"/>
</dbReference>
<dbReference type="PANTHER" id="PTHR12585">
    <property type="entry name" value="SCC1 / RAD21 FAMILY MEMBER"/>
    <property type="match status" value="1"/>
</dbReference>
<evidence type="ECO:0000259" key="5">
    <source>
        <dbReference type="Pfam" id="PF04824"/>
    </source>
</evidence>
<evidence type="ECO:0000256" key="1">
    <source>
        <dbReference type="ARBA" id="ARBA00004123"/>
    </source>
</evidence>
<feature type="region of interest" description="Disordered" evidence="4">
    <location>
        <begin position="193"/>
        <end position="212"/>
    </location>
</feature>
<dbReference type="InterPro" id="IPR006910">
    <property type="entry name" value="Rad21_Rec8_N"/>
</dbReference>
<organism evidence="7 8">
    <name type="scientific">Lipomyces tetrasporus</name>
    <dbReference type="NCBI Taxonomy" id="54092"/>
    <lineage>
        <taxon>Eukaryota</taxon>
        <taxon>Fungi</taxon>
        <taxon>Dikarya</taxon>
        <taxon>Ascomycota</taxon>
        <taxon>Saccharomycotina</taxon>
        <taxon>Lipomycetes</taxon>
        <taxon>Lipomycetales</taxon>
        <taxon>Lipomycetaceae</taxon>
        <taxon>Lipomyces</taxon>
    </lineage>
</organism>
<evidence type="ECO:0000256" key="2">
    <source>
        <dbReference type="ARBA" id="ARBA00009870"/>
    </source>
</evidence>
<evidence type="ECO:0000313" key="8">
    <source>
        <dbReference type="Proteomes" id="UP001217417"/>
    </source>
</evidence>
<comment type="subcellular location">
    <subcellularLocation>
        <location evidence="1">Nucleus</location>
    </subcellularLocation>
</comment>
<dbReference type="InterPro" id="IPR039781">
    <property type="entry name" value="Rad21/Rec8-like"/>
</dbReference>
<feature type="region of interest" description="Disordered" evidence="4">
    <location>
        <begin position="280"/>
        <end position="324"/>
    </location>
</feature>